<dbReference type="Gene3D" id="1.10.340.30">
    <property type="entry name" value="Hypothetical protein, domain 2"/>
    <property type="match status" value="1"/>
</dbReference>
<evidence type="ECO:0000256" key="2">
    <source>
        <dbReference type="ARBA" id="ARBA00012000"/>
    </source>
</evidence>
<dbReference type="Pfam" id="PF00730">
    <property type="entry name" value="HhH-GPD"/>
    <property type="match status" value="1"/>
</dbReference>
<accession>A0A3N0I113</accession>
<dbReference type="EC" id="3.2.2.21" evidence="2"/>
<name>A0A3N0I113_9FIRM</name>
<comment type="catalytic activity">
    <reaction evidence="1">
        <text>Hydrolysis of alkylated DNA, releasing 3-methyladenine, 3-methylguanine, 7-methylguanine and 7-methyladenine.</text>
        <dbReference type="EC" id="3.2.2.21"/>
    </reaction>
</comment>
<feature type="domain" description="HhH-GPD" evidence="5">
    <location>
        <begin position="14"/>
        <end position="88"/>
    </location>
</feature>
<dbReference type="GO" id="GO:0032131">
    <property type="term" value="F:alkylated DNA binding"/>
    <property type="evidence" value="ECO:0007669"/>
    <property type="project" value="TreeGrafter"/>
</dbReference>
<organism evidence="6 7">
    <name type="scientific">Absicoccus porci</name>
    <dbReference type="NCBI Taxonomy" id="2486576"/>
    <lineage>
        <taxon>Bacteria</taxon>
        <taxon>Bacillati</taxon>
        <taxon>Bacillota</taxon>
        <taxon>Erysipelotrichia</taxon>
        <taxon>Erysipelotrichales</taxon>
        <taxon>Erysipelotrichaceae</taxon>
        <taxon>Absicoccus</taxon>
    </lineage>
</organism>
<dbReference type="GO" id="GO:0006307">
    <property type="term" value="P:DNA alkylation repair"/>
    <property type="evidence" value="ECO:0007669"/>
    <property type="project" value="TreeGrafter"/>
</dbReference>
<gene>
    <name evidence="6" type="ORF">EDX97_05900</name>
</gene>
<evidence type="ECO:0000313" key="7">
    <source>
        <dbReference type="Proteomes" id="UP000276568"/>
    </source>
</evidence>
<dbReference type="GO" id="GO:0008725">
    <property type="term" value="F:DNA-3-methyladenine glycosylase activity"/>
    <property type="evidence" value="ECO:0007669"/>
    <property type="project" value="TreeGrafter"/>
</dbReference>
<keyword evidence="4" id="KW-0234">DNA repair</keyword>
<reference evidence="6 7" key="1">
    <citation type="submission" date="2018-11" db="EMBL/GenBank/DDBJ databases">
        <title>Clostridium sp. nov., a member of the family Erysipelotrichaceae isolated from pig faeces.</title>
        <authorList>
            <person name="Chang Y.-H."/>
        </authorList>
    </citation>
    <scope>NUCLEOTIDE SEQUENCE [LARGE SCALE GENOMIC DNA]</scope>
    <source>
        <strain evidence="6 7">YH-panp20</strain>
    </source>
</reference>
<sequence>MARPFLWIDFLYYSQQISAKAAETEWTRFQELFSPIVPENICRFSPEEIQKTGTTLRRAGYVQRIAQQWETMDVESLIKADDATFIKEISKLPGVGEWTVQMLLIHVLKRPKEIF</sequence>
<dbReference type="PANTHER" id="PTHR43003:SF5">
    <property type="entry name" value="DNA-3-METHYLADENINE GLYCOSYLASE"/>
    <property type="match status" value="1"/>
</dbReference>
<evidence type="ECO:0000256" key="4">
    <source>
        <dbReference type="ARBA" id="ARBA00023204"/>
    </source>
</evidence>
<evidence type="ECO:0000313" key="6">
    <source>
        <dbReference type="EMBL" id="RNM30725.1"/>
    </source>
</evidence>
<dbReference type="GO" id="GO:0043916">
    <property type="term" value="F:DNA-7-methylguanine glycosylase activity"/>
    <property type="evidence" value="ECO:0007669"/>
    <property type="project" value="TreeGrafter"/>
</dbReference>
<keyword evidence="7" id="KW-1185">Reference proteome</keyword>
<dbReference type="InterPro" id="IPR011257">
    <property type="entry name" value="DNA_glycosylase"/>
</dbReference>
<dbReference type="GO" id="GO:0006285">
    <property type="term" value="P:base-excision repair, AP site formation"/>
    <property type="evidence" value="ECO:0007669"/>
    <property type="project" value="TreeGrafter"/>
</dbReference>
<evidence type="ECO:0000256" key="1">
    <source>
        <dbReference type="ARBA" id="ARBA00000086"/>
    </source>
</evidence>
<dbReference type="OrthoDB" id="9802365at2"/>
<dbReference type="GO" id="GO:0005737">
    <property type="term" value="C:cytoplasm"/>
    <property type="evidence" value="ECO:0007669"/>
    <property type="project" value="TreeGrafter"/>
</dbReference>
<dbReference type="InterPro" id="IPR051912">
    <property type="entry name" value="Alkylbase_DNA_Glycosylase/TA"/>
</dbReference>
<dbReference type="GO" id="GO:0032993">
    <property type="term" value="C:protein-DNA complex"/>
    <property type="evidence" value="ECO:0007669"/>
    <property type="project" value="TreeGrafter"/>
</dbReference>
<protein>
    <recommendedName>
        <fullName evidence="2">DNA-3-methyladenine glycosylase II</fullName>
        <ecNumber evidence="2">3.2.2.21</ecNumber>
    </recommendedName>
</protein>
<dbReference type="CDD" id="cd00056">
    <property type="entry name" value="ENDO3c"/>
    <property type="match status" value="1"/>
</dbReference>
<dbReference type="InterPro" id="IPR003265">
    <property type="entry name" value="HhH-GPD_domain"/>
</dbReference>
<dbReference type="EMBL" id="RJQC01000002">
    <property type="protein sequence ID" value="RNM30725.1"/>
    <property type="molecule type" value="Genomic_DNA"/>
</dbReference>
<evidence type="ECO:0000256" key="3">
    <source>
        <dbReference type="ARBA" id="ARBA00022763"/>
    </source>
</evidence>
<dbReference type="AlphaFoldDB" id="A0A3N0I113"/>
<comment type="caution">
    <text evidence="6">The sequence shown here is derived from an EMBL/GenBank/DDBJ whole genome shotgun (WGS) entry which is preliminary data.</text>
</comment>
<proteinExistence type="predicted"/>
<evidence type="ECO:0000259" key="5">
    <source>
        <dbReference type="Pfam" id="PF00730"/>
    </source>
</evidence>
<keyword evidence="3" id="KW-0227">DNA damage</keyword>
<dbReference type="SUPFAM" id="SSF48150">
    <property type="entry name" value="DNA-glycosylase"/>
    <property type="match status" value="1"/>
</dbReference>
<dbReference type="Proteomes" id="UP000276568">
    <property type="component" value="Unassembled WGS sequence"/>
</dbReference>
<dbReference type="PANTHER" id="PTHR43003">
    <property type="entry name" value="DNA-3-METHYLADENINE GLYCOSYLASE"/>
    <property type="match status" value="1"/>
</dbReference>